<dbReference type="InterPro" id="IPR000045">
    <property type="entry name" value="Prepilin_IV_endopep_pep"/>
</dbReference>
<keyword evidence="3" id="KW-1003">Cell membrane</keyword>
<evidence type="ECO:0000259" key="9">
    <source>
        <dbReference type="Pfam" id="PF06750"/>
    </source>
</evidence>
<name>A0A143Z030_9LACT</name>
<evidence type="ECO:0000256" key="1">
    <source>
        <dbReference type="ARBA" id="ARBA00004651"/>
    </source>
</evidence>
<dbReference type="AlphaFoldDB" id="A0A143Z030"/>
<feature type="transmembrane region" description="Helical" evidence="7">
    <location>
        <begin position="6"/>
        <end position="24"/>
    </location>
</feature>
<evidence type="ECO:0000259" key="8">
    <source>
        <dbReference type="Pfam" id="PF01478"/>
    </source>
</evidence>
<keyword evidence="11" id="KW-1185">Reference proteome</keyword>
<feature type="transmembrane region" description="Helical" evidence="7">
    <location>
        <begin position="101"/>
        <end position="122"/>
    </location>
</feature>
<evidence type="ECO:0000256" key="4">
    <source>
        <dbReference type="ARBA" id="ARBA00022692"/>
    </source>
</evidence>
<feature type="domain" description="Prepilin peptidase A24 N-terminal" evidence="9">
    <location>
        <begin position="13"/>
        <end position="93"/>
    </location>
</feature>
<proteinExistence type="inferred from homology"/>
<keyword evidence="6 7" id="KW-0472">Membrane</keyword>
<dbReference type="Gene3D" id="1.20.120.1220">
    <property type="match status" value="1"/>
</dbReference>
<dbReference type="InterPro" id="IPR050882">
    <property type="entry name" value="Prepilin_peptidase/N-MTase"/>
</dbReference>
<evidence type="ECO:0000256" key="6">
    <source>
        <dbReference type="ARBA" id="ARBA00023136"/>
    </source>
</evidence>
<dbReference type="Pfam" id="PF01478">
    <property type="entry name" value="Peptidase_A24"/>
    <property type="match status" value="1"/>
</dbReference>
<protein>
    <recommendedName>
        <fullName evidence="12">Prepilin peptidase</fullName>
    </recommendedName>
</protein>
<evidence type="ECO:0000313" key="10">
    <source>
        <dbReference type="EMBL" id="CZR00947.1"/>
    </source>
</evidence>
<evidence type="ECO:0008006" key="12">
    <source>
        <dbReference type="Google" id="ProtNLM"/>
    </source>
</evidence>
<dbReference type="Pfam" id="PF06750">
    <property type="entry name" value="A24_N_bact"/>
    <property type="match status" value="1"/>
</dbReference>
<sequence>MLFIGNYFFIFYFGAIFGSFFTALGTRIPIKEGFTFSRSHCVHCNHALGPHDLFPIFSYLFRFGKCAYCNRKIDGMYVVVESLSGLTACLLYYFYSNKPLYLLVYAGIFSILAIISITDYLYLLVPDRFQILLVSAALFLHGNLPFSDWKASAISFAAIFSLLLFTLFVVPDGLGGGDIKLLSILAFAFGLRQSLSILLVSSLSACLFLAAGYFFNKKNIGQRLPFVPFIAIAVLLVHFLQLFYFG</sequence>
<dbReference type="OrthoDB" id="9789291at2"/>
<evidence type="ECO:0000256" key="7">
    <source>
        <dbReference type="SAM" id="Phobius"/>
    </source>
</evidence>
<feature type="transmembrane region" description="Helical" evidence="7">
    <location>
        <begin position="75"/>
        <end position="95"/>
    </location>
</feature>
<comment type="subcellular location">
    <subcellularLocation>
        <location evidence="1">Cell membrane</location>
        <topology evidence="1">Multi-pass membrane protein</topology>
    </subcellularLocation>
</comment>
<evidence type="ECO:0000256" key="5">
    <source>
        <dbReference type="ARBA" id="ARBA00022989"/>
    </source>
</evidence>
<comment type="similarity">
    <text evidence="2">Belongs to the peptidase A24 family.</text>
</comment>
<dbReference type="EMBL" id="FJNE01000009">
    <property type="protein sequence ID" value="CZR00947.1"/>
    <property type="molecule type" value="Genomic_DNA"/>
</dbReference>
<feature type="transmembrane region" description="Helical" evidence="7">
    <location>
        <begin position="226"/>
        <end position="245"/>
    </location>
</feature>
<evidence type="ECO:0000256" key="3">
    <source>
        <dbReference type="ARBA" id="ARBA00022475"/>
    </source>
</evidence>
<gene>
    <name evidence="10" type="ORF">Tpal_2592</name>
</gene>
<reference evidence="10 11" key="1">
    <citation type="submission" date="2016-02" db="EMBL/GenBank/DDBJ databases">
        <authorList>
            <person name="Wen L."/>
            <person name="He K."/>
            <person name="Yang H."/>
        </authorList>
    </citation>
    <scope>NUCLEOTIDE SEQUENCE [LARGE SCALE GENOMIC DNA]</scope>
    <source>
        <strain evidence="10">Trichococcus palustris</strain>
    </source>
</reference>
<dbReference type="PANTHER" id="PTHR30487">
    <property type="entry name" value="TYPE 4 PREPILIN-LIKE PROTEINS LEADER PEPTIDE-PROCESSING ENZYME"/>
    <property type="match status" value="1"/>
</dbReference>
<keyword evidence="5 7" id="KW-1133">Transmembrane helix</keyword>
<dbReference type="Proteomes" id="UP000242754">
    <property type="component" value="Unassembled WGS sequence"/>
</dbReference>
<feature type="transmembrane region" description="Helical" evidence="7">
    <location>
        <begin position="195"/>
        <end position="214"/>
    </location>
</feature>
<accession>A0A143Z030</accession>
<dbReference type="GO" id="GO:0004190">
    <property type="term" value="F:aspartic-type endopeptidase activity"/>
    <property type="evidence" value="ECO:0007669"/>
    <property type="project" value="InterPro"/>
</dbReference>
<dbReference type="GO" id="GO:0005886">
    <property type="term" value="C:plasma membrane"/>
    <property type="evidence" value="ECO:0007669"/>
    <property type="project" value="UniProtKB-SubCell"/>
</dbReference>
<feature type="transmembrane region" description="Helical" evidence="7">
    <location>
        <begin position="153"/>
        <end position="174"/>
    </location>
</feature>
<dbReference type="STRING" id="140314.SAMN04488076_10899"/>
<dbReference type="PANTHER" id="PTHR30487:SF0">
    <property type="entry name" value="PREPILIN LEADER PEPTIDASE_N-METHYLTRANSFERASE-RELATED"/>
    <property type="match status" value="1"/>
</dbReference>
<keyword evidence="4 7" id="KW-0812">Transmembrane</keyword>
<evidence type="ECO:0000256" key="2">
    <source>
        <dbReference type="ARBA" id="ARBA00005801"/>
    </source>
</evidence>
<evidence type="ECO:0000313" key="11">
    <source>
        <dbReference type="Proteomes" id="UP000242754"/>
    </source>
</evidence>
<feature type="domain" description="Prepilin type IV endopeptidase peptidase" evidence="8">
    <location>
        <begin position="108"/>
        <end position="208"/>
    </location>
</feature>
<feature type="transmembrane region" description="Helical" evidence="7">
    <location>
        <begin position="129"/>
        <end position="147"/>
    </location>
</feature>
<organism evidence="10 11">
    <name type="scientific">Trichococcus palustris</name>
    <dbReference type="NCBI Taxonomy" id="140314"/>
    <lineage>
        <taxon>Bacteria</taxon>
        <taxon>Bacillati</taxon>
        <taxon>Bacillota</taxon>
        <taxon>Bacilli</taxon>
        <taxon>Lactobacillales</taxon>
        <taxon>Carnobacteriaceae</taxon>
        <taxon>Trichococcus</taxon>
    </lineage>
</organism>
<dbReference type="GO" id="GO:0006465">
    <property type="term" value="P:signal peptide processing"/>
    <property type="evidence" value="ECO:0007669"/>
    <property type="project" value="TreeGrafter"/>
</dbReference>
<dbReference type="RefSeq" id="WP_087034095.1">
    <property type="nucleotide sequence ID" value="NZ_FJNE01000009.1"/>
</dbReference>
<dbReference type="InterPro" id="IPR010627">
    <property type="entry name" value="Prepilin_pept_A24_N"/>
</dbReference>